<dbReference type="GO" id="GO:0004331">
    <property type="term" value="F:fructose-2,6-bisphosphate 2-phosphatase activity"/>
    <property type="evidence" value="ECO:0007669"/>
    <property type="project" value="TreeGrafter"/>
</dbReference>
<evidence type="ECO:0000256" key="3">
    <source>
        <dbReference type="PIRSR" id="PIRSR613078-2"/>
    </source>
</evidence>
<dbReference type="GO" id="GO:0043456">
    <property type="term" value="P:regulation of pentose-phosphate shunt"/>
    <property type="evidence" value="ECO:0007669"/>
    <property type="project" value="TreeGrafter"/>
</dbReference>
<evidence type="ECO:0000256" key="2">
    <source>
        <dbReference type="PIRSR" id="PIRSR613078-1"/>
    </source>
</evidence>
<accession>D1APN1</accession>
<dbReference type="eggNOG" id="COG0406">
    <property type="taxonomic scope" value="Bacteria"/>
</dbReference>
<dbReference type="GO" id="GO:0045820">
    <property type="term" value="P:negative regulation of glycolytic process"/>
    <property type="evidence" value="ECO:0007669"/>
    <property type="project" value="TreeGrafter"/>
</dbReference>
<feature type="active site" description="Proton donor/acceptor" evidence="2">
    <location>
        <position position="82"/>
    </location>
</feature>
<dbReference type="AlphaFoldDB" id="D1APN1"/>
<feature type="binding site" evidence="3">
    <location>
        <begin position="9"/>
        <end position="16"/>
    </location>
    <ligand>
        <name>substrate</name>
    </ligand>
</feature>
<dbReference type="SMART" id="SM00855">
    <property type="entry name" value="PGAM"/>
    <property type="match status" value="1"/>
</dbReference>
<dbReference type="STRING" id="526218.Sterm_3224"/>
<reference evidence="5" key="1">
    <citation type="submission" date="2009-09" db="EMBL/GenBank/DDBJ databases">
        <title>The complete chromosome of Sebaldella termitidis ATCC 33386.</title>
        <authorList>
            <consortium name="US DOE Joint Genome Institute (JGI-PGF)"/>
            <person name="Lucas S."/>
            <person name="Copeland A."/>
            <person name="Lapidus A."/>
            <person name="Glavina del Rio T."/>
            <person name="Dalin E."/>
            <person name="Tice H."/>
            <person name="Bruce D."/>
            <person name="Goodwin L."/>
            <person name="Pitluck S."/>
            <person name="Kyrpides N."/>
            <person name="Mavromatis K."/>
            <person name="Ivanova N."/>
            <person name="Mikhailova N."/>
            <person name="Sims D."/>
            <person name="Meincke L."/>
            <person name="Brettin T."/>
            <person name="Detter J.C."/>
            <person name="Han C."/>
            <person name="Larimer F."/>
            <person name="Land M."/>
            <person name="Hauser L."/>
            <person name="Markowitz V."/>
            <person name="Cheng J.F."/>
            <person name="Hugenholtz P."/>
            <person name="Woyke T."/>
            <person name="Wu D."/>
            <person name="Eisen J.A."/>
        </authorList>
    </citation>
    <scope>NUCLEOTIDE SEQUENCE [LARGE SCALE GENOMIC DNA]</scope>
    <source>
        <strain evidence="5">ATCC 33386 / NCTC 11300</strain>
    </source>
</reference>
<evidence type="ECO:0000313" key="5">
    <source>
        <dbReference type="Proteomes" id="UP000000845"/>
    </source>
</evidence>
<keyword evidence="1" id="KW-0378">Hydrolase</keyword>
<gene>
    <name evidence="4" type="ordered locus">Sterm_3224</name>
</gene>
<dbReference type="GO" id="GO:0005829">
    <property type="term" value="C:cytosol"/>
    <property type="evidence" value="ECO:0007669"/>
    <property type="project" value="TreeGrafter"/>
</dbReference>
<dbReference type="Pfam" id="PF00300">
    <property type="entry name" value="His_Phos_1"/>
    <property type="match status" value="1"/>
</dbReference>
<dbReference type="PANTHER" id="PTHR46517">
    <property type="entry name" value="FRUCTOSE-2,6-BISPHOSPHATASE TIGAR"/>
    <property type="match status" value="1"/>
</dbReference>
<dbReference type="Gene3D" id="3.40.50.1240">
    <property type="entry name" value="Phosphoglycerate mutase-like"/>
    <property type="match status" value="1"/>
</dbReference>
<dbReference type="InterPro" id="IPR001345">
    <property type="entry name" value="PG/BPGM_mutase_AS"/>
</dbReference>
<protein>
    <submittedName>
        <fullName evidence="4">Phosphoglycerate mutase</fullName>
    </submittedName>
</protein>
<dbReference type="KEGG" id="str:Sterm_3224"/>
<dbReference type="PANTHER" id="PTHR46517:SF1">
    <property type="entry name" value="FRUCTOSE-2,6-BISPHOSPHATASE TIGAR"/>
    <property type="match status" value="1"/>
</dbReference>
<evidence type="ECO:0000313" key="4">
    <source>
        <dbReference type="EMBL" id="ACZ10065.1"/>
    </source>
</evidence>
<dbReference type="SUPFAM" id="SSF53254">
    <property type="entry name" value="Phosphoglycerate mutase-like"/>
    <property type="match status" value="1"/>
</dbReference>
<name>D1APN1_SEBTE</name>
<dbReference type="PROSITE" id="PS00175">
    <property type="entry name" value="PG_MUTASE"/>
    <property type="match status" value="1"/>
</dbReference>
<dbReference type="Proteomes" id="UP000000845">
    <property type="component" value="Chromosome"/>
</dbReference>
<proteinExistence type="predicted"/>
<dbReference type="InterPro" id="IPR029033">
    <property type="entry name" value="His_PPase_superfam"/>
</dbReference>
<feature type="binding site" evidence="3">
    <location>
        <position position="59"/>
    </location>
    <ligand>
        <name>substrate</name>
    </ligand>
</feature>
<reference evidence="4 5" key="2">
    <citation type="journal article" date="2010" name="Stand. Genomic Sci.">
        <title>Complete genome sequence of Sebaldella termitidis type strain (NCTC 11300).</title>
        <authorList>
            <person name="Harmon-Smith M."/>
            <person name="Celia L."/>
            <person name="Chertkov O."/>
            <person name="Lapidus A."/>
            <person name="Copeland A."/>
            <person name="Glavina Del Rio T."/>
            <person name="Nolan M."/>
            <person name="Lucas S."/>
            <person name="Tice H."/>
            <person name="Cheng J.F."/>
            <person name="Han C."/>
            <person name="Detter J.C."/>
            <person name="Bruce D."/>
            <person name="Goodwin L."/>
            <person name="Pitluck S."/>
            <person name="Pati A."/>
            <person name="Liolios K."/>
            <person name="Ivanova N."/>
            <person name="Mavromatis K."/>
            <person name="Mikhailova N."/>
            <person name="Chen A."/>
            <person name="Palaniappan K."/>
            <person name="Land M."/>
            <person name="Hauser L."/>
            <person name="Chang Y.J."/>
            <person name="Jeffries C.D."/>
            <person name="Brettin T."/>
            <person name="Goker M."/>
            <person name="Beck B."/>
            <person name="Bristow J."/>
            <person name="Eisen J.A."/>
            <person name="Markowitz V."/>
            <person name="Hugenholtz P."/>
            <person name="Kyrpides N.C."/>
            <person name="Klenk H.P."/>
            <person name="Chen F."/>
        </authorList>
    </citation>
    <scope>NUCLEOTIDE SEQUENCE [LARGE SCALE GENOMIC DNA]</scope>
    <source>
        <strain evidence="5">ATCC 33386 / NCTC 11300</strain>
    </source>
</reference>
<dbReference type="RefSeq" id="WP_012862647.1">
    <property type="nucleotide sequence ID" value="NC_013517.1"/>
</dbReference>
<organism evidence="4 5">
    <name type="scientific">Sebaldella termitidis (strain ATCC 33386 / NCTC 11300)</name>
    <dbReference type="NCBI Taxonomy" id="526218"/>
    <lineage>
        <taxon>Bacteria</taxon>
        <taxon>Fusobacteriati</taxon>
        <taxon>Fusobacteriota</taxon>
        <taxon>Fusobacteriia</taxon>
        <taxon>Fusobacteriales</taxon>
        <taxon>Leptotrichiaceae</taxon>
        <taxon>Sebaldella</taxon>
    </lineage>
</organism>
<evidence type="ECO:0000256" key="1">
    <source>
        <dbReference type="ARBA" id="ARBA00022801"/>
    </source>
</evidence>
<dbReference type="CDD" id="cd07067">
    <property type="entry name" value="HP_PGM_like"/>
    <property type="match status" value="1"/>
</dbReference>
<keyword evidence="5" id="KW-1185">Reference proteome</keyword>
<dbReference type="HOGENOM" id="CLU_033323_9_0_0"/>
<feature type="active site" description="Tele-phosphohistidine intermediate" evidence="2">
    <location>
        <position position="10"/>
    </location>
</feature>
<dbReference type="InterPro" id="IPR013078">
    <property type="entry name" value="His_Pase_superF_clade-1"/>
</dbReference>
<dbReference type="InterPro" id="IPR051695">
    <property type="entry name" value="Phosphoglycerate_Mutase"/>
</dbReference>
<sequence>MKKIFYLMRHGQTLFNLRKKIQGACDSPLTELGIKQAQAAGEYFKNIELDYAYSSTSERSSDTLELIIGSDAQYTRMKGLKEMNFGTFEGESEDLNPKDLEVFETFFLGYGGESREQVKERMVKTCTEIMEKEGHNTVLAVSHAGACFNFLSHWQDPLTELKKGFPNCCIFKFEYENGKFTLLETIRNAAI</sequence>
<dbReference type="EMBL" id="CP001739">
    <property type="protein sequence ID" value="ACZ10065.1"/>
    <property type="molecule type" value="Genomic_DNA"/>
</dbReference>